<evidence type="ECO:0000256" key="16">
    <source>
        <dbReference type="HAMAP-Rule" id="MF_01274"/>
    </source>
</evidence>
<protein>
    <recommendedName>
        <fullName evidence="15 16">Type III pantothenate kinase</fullName>
        <ecNumber evidence="6 16">2.7.1.33</ecNumber>
    </recommendedName>
    <alternativeName>
        <fullName evidence="16">PanK-III</fullName>
    </alternativeName>
    <alternativeName>
        <fullName evidence="16">Pantothenic acid kinase</fullName>
    </alternativeName>
</protein>
<evidence type="ECO:0000256" key="8">
    <source>
        <dbReference type="ARBA" id="ARBA00022679"/>
    </source>
</evidence>
<comment type="subcellular location">
    <subcellularLocation>
        <location evidence="3 16">Cytoplasm</location>
    </subcellularLocation>
</comment>
<dbReference type="NCBIfam" id="NF009844">
    <property type="entry name" value="PRK13318.1-2"/>
    <property type="match status" value="1"/>
</dbReference>
<dbReference type="PANTHER" id="PTHR34265">
    <property type="entry name" value="TYPE III PANTOTHENATE KINASE"/>
    <property type="match status" value="1"/>
</dbReference>
<feature type="binding site" evidence="16">
    <location>
        <begin position="108"/>
        <end position="111"/>
    </location>
    <ligand>
        <name>substrate</name>
    </ligand>
</feature>
<evidence type="ECO:0000256" key="15">
    <source>
        <dbReference type="ARBA" id="ARBA00040883"/>
    </source>
</evidence>
<keyword evidence="16" id="KW-0479">Metal-binding</keyword>
<feature type="active site" description="Proton acceptor" evidence="16">
    <location>
        <position position="110"/>
    </location>
</feature>
<evidence type="ECO:0000256" key="9">
    <source>
        <dbReference type="ARBA" id="ARBA00022741"/>
    </source>
</evidence>
<comment type="function">
    <text evidence="16">Catalyzes the phosphorylation of pantothenate (Pan), the first step in CoA biosynthesis.</text>
</comment>
<keyword evidence="8 16" id="KW-0808">Transferase</keyword>
<comment type="similarity">
    <text evidence="14 16">Belongs to the type III pantothenate kinase family.</text>
</comment>
<comment type="caution">
    <text evidence="16">Lacks conserved residue(s) required for the propagation of feature annotation.</text>
</comment>
<feature type="binding site" evidence="16">
    <location>
        <begin position="6"/>
        <end position="13"/>
    </location>
    <ligand>
        <name>ATP</name>
        <dbReference type="ChEBI" id="CHEBI:30616"/>
    </ligand>
</feature>
<keyword evidence="18" id="KW-1185">Reference proteome</keyword>
<evidence type="ECO:0000256" key="14">
    <source>
        <dbReference type="ARBA" id="ARBA00038036"/>
    </source>
</evidence>
<sequence>MLLAIDAGNTNVVFALVEGSDIRGRWRIATDPRRTADEYAVWLSQLLALEGYTRDVVEAVIVATVVPRALHNLQVLASKYFRTEALIAGRAPVEWGMAIDVDEPASLGADRAVNTIAAHALHPGDLIVIDFGTATTLDVSDYRGAYKGGIIAPGINLSLDALVTAAAKLPRIAIEAPATASVIGRNTVDQMHIGIYWGYIAMIEGLVARLKAEVGRPVTVIATGGLATLFERHTDVFDRIEPDLTIQGLAMMWQSAHIGRTTPPPGDHPALPTRKI</sequence>
<feature type="binding site" evidence="16">
    <location>
        <position position="187"/>
    </location>
    <ligand>
        <name>substrate</name>
    </ligand>
</feature>
<evidence type="ECO:0000313" key="18">
    <source>
        <dbReference type="Proteomes" id="UP001500523"/>
    </source>
</evidence>
<comment type="subunit">
    <text evidence="5 16">Homodimer.</text>
</comment>
<dbReference type="PANTHER" id="PTHR34265:SF1">
    <property type="entry name" value="TYPE III PANTOTHENATE KINASE"/>
    <property type="match status" value="1"/>
</dbReference>
<dbReference type="Proteomes" id="UP001500523">
    <property type="component" value="Unassembled WGS sequence"/>
</dbReference>
<feature type="binding site" evidence="16">
    <location>
        <position position="130"/>
    </location>
    <ligand>
        <name>K(+)</name>
        <dbReference type="ChEBI" id="CHEBI:29103"/>
    </ligand>
</feature>
<gene>
    <name evidence="16" type="primary">coaX</name>
    <name evidence="17" type="ORF">GCM10022268_20180</name>
</gene>
<evidence type="ECO:0000256" key="7">
    <source>
        <dbReference type="ARBA" id="ARBA00022490"/>
    </source>
</evidence>
<dbReference type="SUPFAM" id="SSF53067">
    <property type="entry name" value="Actin-like ATPase domain"/>
    <property type="match status" value="2"/>
</dbReference>
<dbReference type="Pfam" id="PF03309">
    <property type="entry name" value="Pan_kinase"/>
    <property type="match status" value="1"/>
</dbReference>
<keyword evidence="10 16" id="KW-0418">Kinase</keyword>
<keyword evidence="7 16" id="KW-0963">Cytoplasm</keyword>
<comment type="cofactor">
    <cofactor evidence="2">
        <name>K(+)</name>
        <dbReference type="ChEBI" id="CHEBI:29103"/>
    </cofactor>
</comment>
<comment type="caution">
    <text evidence="17">The sequence shown here is derived from an EMBL/GenBank/DDBJ whole genome shotgun (WGS) entry which is preliminary data.</text>
</comment>
<dbReference type="EMBL" id="BAABBF010000004">
    <property type="protein sequence ID" value="GAA3711104.1"/>
    <property type="molecule type" value="Genomic_DNA"/>
</dbReference>
<dbReference type="NCBIfam" id="NF009855">
    <property type="entry name" value="PRK13321.1"/>
    <property type="match status" value="1"/>
</dbReference>
<keyword evidence="11 16" id="KW-0067">ATP-binding</keyword>
<evidence type="ECO:0000256" key="12">
    <source>
        <dbReference type="ARBA" id="ARBA00022958"/>
    </source>
</evidence>
<evidence type="ECO:0000256" key="6">
    <source>
        <dbReference type="ARBA" id="ARBA00012102"/>
    </source>
</evidence>
<dbReference type="RefSeq" id="WP_344693264.1">
    <property type="nucleotide sequence ID" value="NZ_BAABBF010000004.1"/>
</dbReference>
<keyword evidence="13 16" id="KW-0173">Coenzyme A biosynthesis</keyword>
<comment type="pathway">
    <text evidence="4 16">Cofactor biosynthesis; coenzyme A biosynthesis; CoA from (R)-pantothenate: step 1/5.</text>
</comment>
<organism evidence="17 18">
    <name type="scientific">Sphingomonas cynarae</name>
    <dbReference type="NCBI Taxonomy" id="930197"/>
    <lineage>
        <taxon>Bacteria</taxon>
        <taxon>Pseudomonadati</taxon>
        <taxon>Pseudomonadota</taxon>
        <taxon>Alphaproteobacteria</taxon>
        <taxon>Sphingomonadales</taxon>
        <taxon>Sphingomonadaceae</taxon>
        <taxon>Sphingomonas</taxon>
    </lineage>
</organism>
<name>A0ABP7E1T3_9SPHN</name>
<evidence type="ECO:0000313" key="17">
    <source>
        <dbReference type="EMBL" id="GAA3711104.1"/>
    </source>
</evidence>
<comment type="catalytic activity">
    <reaction evidence="1 16">
        <text>(R)-pantothenate + ATP = (R)-4'-phosphopantothenate + ADP + H(+)</text>
        <dbReference type="Rhea" id="RHEA:16373"/>
        <dbReference type="ChEBI" id="CHEBI:10986"/>
        <dbReference type="ChEBI" id="CHEBI:15378"/>
        <dbReference type="ChEBI" id="CHEBI:29032"/>
        <dbReference type="ChEBI" id="CHEBI:30616"/>
        <dbReference type="ChEBI" id="CHEBI:456216"/>
        <dbReference type="EC" id="2.7.1.33"/>
    </reaction>
</comment>
<comment type="cofactor">
    <cofactor evidence="16">
        <name>NH4(+)</name>
        <dbReference type="ChEBI" id="CHEBI:28938"/>
    </cofactor>
    <cofactor evidence="16">
        <name>K(+)</name>
        <dbReference type="ChEBI" id="CHEBI:29103"/>
    </cofactor>
    <text evidence="16">A monovalent cation. Ammonium or potassium.</text>
</comment>
<evidence type="ECO:0000256" key="5">
    <source>
        <dbReference type="ARBA" id="ARBA00011738"/>
    </source>
</evidence>
<keyword evidence="9 16" id="KW-0547">Nucleotide-binding</keyword>
<reference evidence="18" key="1">
    <citation type="journal article" date="2019" name="Int. J. Syst. Evol. Microbiol.">
        <title>The Global Catalogue of Microorganisms (GCM) 10K type strain sequencing project: providing services to taxonomists for standard genome sequencing and annotation.</title>
        <authorList>
            <consortium name="The Broad Institute Genomics Platform"/>
            <consortium name="The Broad Institute Genome Sequencing Center for Infectious Disease"/>
            <person name="Wu L."/>
            <person name="Ma J."/>
        </authorList>
    </citation>
    <scope>NUCLEOTIDE SEQUENCE [LARGE SCALE GENOMIC DNA]</scope>
    <source>
        <strain evidence="18">JCM 17498</strain>
    </source>
</reference>
<accession>A0ABP7E1T3</accession>
<keyword evidence="12 16" id="KW-0630">Potassium</keyword>
<dbReference type="GO" id="GO:0016301">
    <property type="term" value="F:kinase activity"/>
    <property type="evidence" value="ECO:0007669"/>
    <property type="project" value="UniProtKB-KW"/>
</dbReference>
<dbReference type="InterPro" id="IPR004619">
    <property type="entry name" value="Type_III_PanK"/>
</dbReference>
<evidence type="ECO:0000256" key="2">
    <source>
        <dbReference type="ARBA" id="ARBA00001958"/>
    </source>
</evidence>
<evidence type="ECO:0000256" key="13">
    <source>
        <dbReference type="ARBA" id="ARBA00022993"/>
    </source>
</evidence>
<dbReference type="CDD" id="cd24015">
    <property type="entry name" value="ASKHA_NBD_PanK-III"/>
    <property type="match status" value="1"/>
</dbReference>
<evidence type="ECO:0000256" key="1">
    <source>
        <dbReference type="ARBA" id="ARBA00001206"/>
    </source>
</evidence>
<dbReference type="Gene3D" id="3.30.420.40">
    <property type="match status" value="2"/>
</dbReference>
<dbReference type="NCBIfam" id="TIGR00671">
    <property type="entry name" value="baf"/>
    <property type="match status" value="1"/>
</dbReference>
<evidence type="ECO:0000256" key="3">
    <source>
        <dbReference type="ARBA" id="ARBA00004496"/>
    </source>
</evidence>
<proteinExistence type="inferred from homology"/>
<evidence type="ECO:0000256" key="11">
    <source>
        <dbReference type="ARBA" id="ARBA00022840"/>
    </source>
</evidence>
<feature type="binding site" evidence="16">
    <location>
        <position position="133"/>
    </location>
    <ligand>
        <name>ATP</name>
        <dbReference type="ChEBI" id="CHEBI:30616"/>
    </ligand>
</feature>
<dbReference type="HAMAP" id="MF_01274">
    <property type="entry name" value="Pantothen_kinase_3"/>
    <property type="match status" value="1"/>
</dbReference>
<dbReference type="InterPro" id="IPR043129">
    <property type="entry name" value="ATPase_NBD"/>
</dbReference>
<evidence type="ECO:0000256" key="10">
    <source>
        <dbReference type="ARBA" id="ARBA00022777"/>
    </source>
</evidence>
<evidence type="ECO:0000256" key="4">
    <source>
        <dbReference type="ARBA" id="ARBA00005225"/>
    </source>
</evidence>
<dbReference type="EC" id="2.7.1.33" evidence="6 16"/>